<evidence type="ECO:0000313" key="8">
    <source>
        <dbReference type="Proteomes" id="UP001368654"/>
    </source>
</evidence>
<dbReference type="PROSITE" id="PS50893">
    <property type="entry name" value="ABC_TRANSPORTER_2"/>
    <property type="match status" value="1"/>
</dbReference>
<dbReference type="EMBL" id="JBBDGL010000001">
    <property type="protein sequence ID" value="MEJ1154677.1"/>
    <property type="molecule type" value="Genomic_DNA"/>
</dbReference>
<comment type="caution">
    <text evidence="7">The sequence shown here is derived from an EMBL/GenBank/DDBJ whole genome shotgun (WGS) entry which is preliminary data.</text>
</comment>
<evidence type="ECO:0000256" key="1">
    <source>
        <dbReference type="ARBA" id="ARBA00005417"/>
    </source>
</evidence>
<evidence type="ECO:0000256" key="2">
    <source>
        <dbReference type="ARBA" id="ARBA00022448"/>
    </source>
</evidence>
<keyword evidence="2" id="KW-0813">Transport</keyword>
<dbReference type="PANTHER" id="PTHR43776">
    <property type="entry name" value="TRANSPORT ATP-BINDING PROTEIN"/>
    <property type="match status" value="1"/>
</dbReference>
<dbReference type="PANTHER" id="PTHR43776:SF7">
    <property type="entry name" value="D,D-DIPEPTIDE TRANSPORT ATP-BINDING PROTEIN DDPF-RELATED"/>
    <property type="match status" value="1"/>
</dbReference>
<protein>
    <submittedName>
        <fullName evidence="7">ATP-binding cassette domain-containing protein</fullName>
    </submittedName>
</protein>
<dbReference type="RefSeq" id="WP_337337111.1">
    <property type="nucleotide sequence ID" value="NZ_JBBDGL010000001.1"/>
</dbReference>
<evidence type="ECO:0000256" key="5">
    <source>
        <dbReference type="SAM" id="MobiDB-lite"/>
    </source>
</evidence>
<evidence type="ECO:0000256" key="4">
    <source>
        <dbReference type="ARBA" id="ARBA00022840"/>
    </source>
</evidence>
<dbReference type="InterPro" id="IPR003593">
    <property type="entry name" value="AAA+_ATPase"/>
</dbReference>
<keyword evidence="8" id="KW-1185">Reference proteome</keyword>
<feature type="region of interest" description="Disordered" evidence="5">
    <location>
        <begin position="277"/>
        <end position="298"/>
    </location>
</feature>
<dbReference type="Gene3D" id="3.40.50.300">
    <property type="entry name" value="P-loop containing nucleotide triphosphate hydrolases"/>
    <property type="match status" value="1"/>
</dbReference>
<name>A0ABU8LS92_9MICO</name>
<reference evidence="7 8" key="1">
    <citation type="submission" date="2024-02" db="EMBL/GenBank/DDBJ databases">
        <authorList>
            <person name="Saticioglu I.B."/>
        </authorList>
    </citation>
    <scope>NUCLEOTIDE SEQUENCE [LARGE SCALE GENOMIC DNA]</scope>
    <source>
        <strain evidence="7 8">Mu-86</strain>
    </source>
</reference>
<dbReference type="CDD" id="cd03257">
    <property type="entry name" value="ABC_NikE_OppD_transporters"/>
    <property type="match status" value="1"/>
</dbReference>
<dbReference type="Proteomes" id="UP001368654">
    <property type="component" value="Unassembled WGS sequence"/>
</dbReference>
<dbReference type="Pfam" id="PF08352">
    <property type="entry name" value="oligo_HPY"/>
    <property type="match status" value="1"/>
</dbReference>
<comment type="similarity">
    <text evidence="1">Belongs to the ABC transporter superfamily.</text>
</comment>
<accession>A0ABU8LS92</accession>
<evidence type="ECO:0000313" key="7">
    <source>
        <dbReference type="EMBL" id="MEJ1154677.1"/>
    </source>
</evidence>
<dbReference type="PROSITE" id="PS00211">
    <property type="entry name" value="ABC_TRANSPORTER_1"/>
    <property type="match status" value="1"/>
</dbReference>
<dbReference type="Pfam" id="PF00005">
    <property type="entry name" value="ABC_tran"/>
    <property type="match status" value="1"/>
</dbReference>
<gene>
    <name evidence="7" type="ORF">WDU96_03565</name>
</gene>
<keyword evidence="3" id="KW-0547">Nucleotide-binding</keyword>
<dbReference type="SMART" id="SM00382">
    <property type="entry name" value="AAA"/>
    <property type="match status" value="1"/>
</dbReference>
<proteinExistence type="inferred from homology"/>
<sequence>MNTDDPTPLLNVNKICVDYPTKGLRQPPNRVIRDVSFEIREGETLGLVGESGSGKSTIGRAILGLAPVVAGSITFRGTELVTQTPKQRRKMAQKLQVVFQDPFSSLNPSMTIEDILCEPLTDLSKREAREHVRSLLDQVALPSDAGRRYAREFSGGQRQRIAIARALAISPELIICDEPTSGLDLSTQSRVLDLLVEIQERTGVAYLFITHDLAVVRKMSHRIMVLLGGEAVEAGSAQQVTEDPQHPYTQRLLMAAPIADPVAQAQRRADRAELIRHSDETTIAPAHTVDSGREVNER</sequence>
<dbReference type="SUPFAM" id="SSF52540">
    <property type="entry name" value="P-loop containing nucleoside triphosphate hydrolases"/>
    <property type="match status" value="1"/>
</dbReference>
<organism evidence="7 8">
    <name type="scientific">Microbacterium marmarense</name>
    <dbReference type="NCBI Taxonomy" id="3122051"/>
    <lineage>
        <taxon>Bacteria</taxon>
        <taxon>Bacillati</taxon>
        <taxon>Actinomycetota</taxon>
        <taxon>Actinomycetes</taxon>
        <taxon>Micrococcales</taxon>
        <taxon>Microbacteriaceae</taxon>
        <taxon>Microbacterium</taxon>
    </lineage>
</organism>
<evidence type="ECO:0000256" key="3">
    <source>
        <dbReference type="ARBA" id="ARBA00022741"/>
    </source>
</evidence>
<feature type="domain" description="ABC transporter" evidence="6">
    <location>
        <begin position="7"/>
        <end position="253"/>
    </location>
</feature>
<keyword evidence="4 7" id="KW-0067">ATP-binding</keyword>
<evidence type="ECO:0000259" key="6">
    <source>
        <dbReference type="PROSITE" id="PS50893"/>
    </source>
</evidence>
<dbReference type="InterPro" id="IPR017871">
    <property type="entry name" value="ABC_transporter-like_CS"/>
</dbReference>
<dbReference type="InterPro" id="IPR003439">
    <property type="entry name" value="ABC_transporter-like_ATP-bd"/>
</dbReference>
<dbReference type="InterPro" id="IPR050319">
    <property type="entry name" value="ABC_transp_ATP-bind"/>
</dbReference>
<dbReference type="GO" id="GO:0005524">
    <property type="term" value="F:ATP binding"/>
    <property type="evidence" value="ECO:0007669"/>
    <property type="project" value="UniProtKB-KW"/>
</dbReference>
<dbReference type="InterPro" id="IPR027417">
    <property type="entry name" value="P-loop_NTPase"/>
</dbReference>
<dbReference type="InterPro" id="IPR013563">
    <property type="entry name" value="Oligopep_ABC_C"/>
</dbReference>